<evidence type="ECO:0000313" key="2">
    <source>
        <dbReference type="Proteomes" id="UP000494205"/>
    </source>
</evidence>
<dbReference type="EMBL" id="CADIJZ010000023">
    <property type="protein sequence ID" value="CAB3725692.1"/>
    <property type="molecule type" value="Genomic_DNA"/>
</dbReference>
<sequence>MWRTCDPPCKTCGPGGSPGTETMVERSCSRKLNNRHDTSQQYSLPQCVGFASIPFVNAAERSPSCTSVTTWEANTATSAINISTPITPRSG</sequence>
<protein>
    <submittedName>
        <fullName evidence="1">Uncharacterized protein</fullName>
    </submittedName>
</protein>
<dbReference type="Proteomes" id="UP000494205">
    <property type="component" value="Unassembled WGS sequence"/>
</dbReference>
<evidence type="ECO:0000313" key="1">
    <source>
        <dbReference type="EMBL" id="CAB3725692.1"/>
    </source>
</evidence>
<reference evidence="1 2" key="1">
    <citation type="submission" date="2020-04" db="EMBL/GenBank/DDBJ databases">
        <authorList>
            <person name="De Canck E."/>
        </authorList>
    </citation>
    <scope>NUCLEOTIDE SEQUENCE [LARGE SCALE GENOMIC DNA]</scope>
    <source>
        <strain evidence="1 2">LMG 27174</strain>
    </source>
</reference>
<proteinExistence type="predicted"/>
<gene>
    <name evidence="1" type="ORF">LMG27174_05345</name>
</gene>
<accession>A0A6J5C3H1</accession>
<name>A0A6J5C3H1_9BURK</name>
<dbReference type="AlphaFoldDB" id="A0A6J5C3H1"/>
<organism evidence="1 2">
    <name type="scientific">Paraburkholderia rhynchosiae</name>
    <dbReference type="NCBI Taxonomy" id="487049"/>
    <lineage>
        <taxon>Bacteria</taxon>
        <taxon>Pseudomonadati</taxon>
        <taxon>Pseudomonadota</taxon>
        <taxon>Betaproteobacteria</taxon>
        <taxon>Burkholderiales</taxon>
        <taxon>Burkholderiaceae</taxon>
        <taxon>Paraburkholderia</taxon>
    </lineage>
</organism>